<name>A0AC35TJ49_9BILA</name>
<evidence type="ECO:0000313" key="1">
    <source>
        <dbReference type="Proteomes" id="UP000095286"/>
    </source>
</evidence>
<dbReference type="Proteomes" id="UP000095286">
    <property type="component" value="Unplaced"/>
</dbReference>
<protein>
    <submittedName>
        <fullName evidence="2">Resolvase/invertase-type recombinase catalytic domain-containing protein</fullName>
    </submittedName>
</protein>
<organism evidence="1 2">
    <name type="scientific">Rhabditophanes sp. KR3021</name>
    <dbReference type="NCBI Taxonomy" id="114890"/>
    <lineage>
        <taxon>Eukaryota</taxon>
        <taxon>Metazoa</taxon>
        <taxon>Ecdysozoa</taxon>
        <taxon>Nematoda</taxon>
        <taxon>Chromadorea</taxon>
        <taxon>Rhabditida</taxon>
        <taxon>Tylenchina</taxon>
        <taxon>Panagrolaimomorpha</taxon>
        <taxon>Strongyloidoidea</taxon>
        <taxon>Alloionematidae</taxon>
        <taxon>Rhabditophanes</taxon>
    </lineage>
</organism>
<sequence>MRELVHIARSGMNIVYFAENSLESSNVTGIDTRIEDFRGLSNNLLRFGMEMIIIERLDATRRKSTYETIDKKAPKHEYRQTSNIPASQQGNESISTYEREITQPQLDL</sequence>
<dbReference type="WBParaSite" id="RSKR_0000115350.1">
    <property type="protein sequence ID" value="RSKR_0000115350.1"/>
    <property type="gene ID" value="RSKR_0000115350"/>
</dbReference>
<reference evidence="2" key="1">
    <citation type="submission" date="2016-11" db="UniProtKB">
        <authorList>
            <consortium name="WormBaseParasite"/>
        </authorList>
    </citation>
    <scope>IDENTIFICATION</scope>
    <source>
        <strain evidence="2">KR3021</strain>
    </source>
</reference>
<proteinExistence type="predicted"/>
<evidence type="ECO:0000313" key="2">
    <source>
        <dbReference type="WBParaSite" id="RSKR_0000115350.1"/>
    </source>
</evidence>
<accession>A0AC35TJ49</accession>